<dbReference type="OrthoDB" id="282364at2"/>
<gene>
    <name evidence="1" type="ORF">E2C06_28700</name>
</gene>
<name>A0A4R5Q891_9PROT</name>
<evidence type="ECO:0000313" key="1">
    <source>
        <dbReference type="EMBL" id="TDH59160.1"/>
    </source>
</evidence>
<reference evidence="1 2" key="1">
    <citation type="journal article" date="2016" name="J. Microbiol.">
        <title>Dankookia rubra gen. nov., sp. nov., an alphaproteobacterium isolated from sediment of a shallow stream.</title>
        <authorList>
            <person name="Kim W.H."/>
            <person name="Kim D.H."/>
            <person name="Kang K."/>
            <person name="Ahn T.Y."/>
        </authorList>
    </citation>
    <scope>NUCLEOTIDE SEQUENCE [LARGE SCALE GENOMIC DNA]</scope>
    <source>
        <strain evidence="1 2">JCM30602</strain>
    </source>
</reference>
<comment type="caution">
    <text evidence="1">The sequence shown here is derived from an EMBL/GenBank/DDBJ whole genome shotgun (WGS) entry which is preliminary data.</text>
</comment>
<protein>
    <submittedName>
        <fullName evidence="1">Uncharacterized protein</fullName>
    </submittedName>
</protein>
<evidence type="ECO:0000313" key="2">
    <source>
        <dbReference type="Proteomes" id="UP000295096"/>
    </source>
</evidence>
<dbReference type="EMBL" id="SMSJ01000077">
    <property type="protein sequence ID" value="TDH59160.1"/>
    <property type="molecule type" value="Genomic_DNA"/>
</dbReference>
<sequence length="353" mass="37607">MPFVPPPRLRRRALALLPLGLAGCAAGVGPHQLDLDQMGYADALGEGLKRQMLLNMVRLRYADVPTFLSVSQLIAGYQVQATGQLGLNAYPNAAPGNYATVGGTVQYTNRPTFTFTPVTGQRFAQSYLRPLAPAELLSLAQSGAPVDLLFRLGVQSVNGLPNGATQDGRAQEASGGFLALMHALRAIQAAGAVSLRFERGKDGARVFLRLGDDRGPAGEAARQVRRLLGLPPGMSEPEVIYGRSPRGRGQVAVLTRSVLQVLYELGGQIEVSAGDVARGETRPNDPGERLLRIRQGDRAPADAYAAVTYRGRAFWIEAGDYASKGVFTFVHVLQVLAESGQGQPTPIVTIPAQ</sequence>
<proteinExistence type="predicted"/>
<dbReference type="Proteomes" id="UP000295096">
    <property type="component" value="Unassembled WGS sequence"/>
</dbReference>
<keyword evidence="2" id="KW-1185">Reference proteome</keyword>
<dbReference type="AlphaFoldDB" id="A0A4R5Q891"/>
<organism evidence="1 2">
    <name type="scientific">Dankookia rubra</name>
    <dbReference type="NCBI Taxonomy" id="1442381"/>
    <lineage>
        <taxon>Bacteria</taxon>
        <taxon>Pseudomonadati</taxon>
        <taxon>Pseudomonadota</taxon>
        <taxon>Alphaproteobacteria</taxon>
        <taxon>Acetobacterales</taxon>
        <taxon>Roseomonadaceae</taxon>
        <taxon>Dankookia</taxon>
    </lineage>
</organism>
<accession>A0A4R5Q891</accession>
<dbReference type="RefSeq" id="WP_133292013.1">
    <property type="nucleotide sequence ID" value="NZ_SMSJ01000077.1"/>
</dbReference>